<evidence type="ECO:0000313" key="3">
    <source>
        <dbReference type="Proteomes" id="UP001634394"/>
    </source>
</evidence>
<feature type="non-terminal residue" evidence="2">
    <location>
        <position position="262"/>
    </location>
</feature>
<evidence type="ECO:0000313" key="2">
    <source>
        <dbReference type="EMBL" id="KAL3862880.1"/>
    </source>
</evidence>
<reference evidence="2 3" key="1">
    <citation type="submission" date="2024-11" db="EMBL/GenBank/DDBJ databases">
        <title>Chromosome-level genome assembly of the freshwater bivalve Anodonta woodiana.</title>
        <authorList>
            <person name="Chen X."/>
        </authorList>
    </citation>
    <scope>NUCLEOTIDE SEQUENCE [LARGE SCALE GENOMIC DNA]</scope>
    <source>
        <strain evidence="2">MN2024</strain>
        <tissue evidence="2">Gills</tissue>
    </source>
</reference>
<keyword evidence="1" id="KW-0812">Transmembrane</keyword>
<protein>
    <submittedName>
        <fullName evidence="2">Uncharacterized protein</fullName>
    </submittedName>
</protein>
<keyword evidence="1" id="KW-0472">Membrane</keyword>
<keyword evidence="3" id="KW-1185">Reference proteome</keyword>
<organism evidence="2 3">
    <name type="scientific">Sinanodonta woodiana</name>
    <name type="common">Chinese pond mussel</name>
    <name type="synonym">Anodonta woodiana</name>
    <dbReference type="NCBI Taxonomy" id="1069815"/>
    <lineage>
        <taxon>Eukaryota</taxon>
        <taxon>Metazoa</taxon>
        <taxon>Spiralia</taxon>
        <taxon>Lophotrochozoa</taxon>
        <taxon>Mollusca</taxon>
        <taxon>Bivalvia</taxon>
        <taxon>Autobranchia</taxon>
        <taxon>Heteroconchia</taxon>
        <taxon>Palaeoheterodonta</taxon>
        <taxon>Unionida</taxon>
        <taxon>Unionoidea</taxon>
        <taxon>Unionidae</taxon>
        <taxon>Unioninae</taxon>
        <taxon>Sinanodonta</taxon>
    </lineage>
</organism>
<name>A0ABD3VMQ9_SINWO</name>
<sequence length="262" mass="29905">TSSISKFFELVSIKVSRSDRHKADCKRIIGIIVNQYGKKDPSYHFRYRLLPSYLSKVNISYPQAATIINCRICCLSRFCIKDLENNGSEELDSITEDSEPIQVIHAEKWGIYTYVDDNNCLYNSIPLVLWNHMTVFLRLAAAICGIVNHEEMFDQGIIQVIEGLMYWNDAVAWVSWTTTANISNDATMMQQPGHLVKSAIEKDLFASQSLSPALPLPRLIKCVVVLLSLPPLLLTLTTFYGFNRIFYRVRYDIVSESRVHLS</sequence>
<proteinExistence type="predicted"/>
<keyword evidence="1" id="KW-1133">Transmembrane helix</keyword>
<feature type="non-terminal residue" evidence="2">
    <location>
        <position position="1"/>
    </location>
</feature>
<comment type="caution">
    <text evidence="2">The sequence shown here is derived from an EMBL/GenBank/DDBJ whole genome shotgun (WGS) entry which is preliminary data.</text>
</comment>
<accession>A0ABD3VMQ9</accession>
<dbReference type="AlphaFoldDB" id="A0ABD3VMQ9"/>
<dbReference type="Proteomes" id="UP001634394">
    <property type="component" value="Unassembled WGS sequence"/>
</dbReference>
<evidence type="ECO:0000256" key="1">
    <source>
        <dbReference type="SAM" id="Phobius"/>
    </source>
</evidence>
<dbReference type="EMBL" id="JBJQND010000011">
    <property type="protein sequence ID" value="KAL3862880.1"/>
    <property type="molecule type" value="Genomic_DNA"/>
</dbReference>
<gene>
    <name evidence="2" type="ORF">ACJMK2_008824</name>
</gene>
<feature type="transmembrane region" description="Helical" evidence="1">
    <location>
        <begin position="223"/>
        <end position="242"/>
    </location>
</feature>